<evidence type="ECO:0000313" key="3">
    <source>
        <dbReference type="EMBL" id="KAJ4368928.1"/>
    </source>
</evidence>
<gene>
    <name evidence="3" type="ORF">N0V83_006010</name>
</gene>
<evidence type="ECO:0000256" key="2">
    <source>
        <dbReference type="SAM" id="MobiDB-lite"/>
    </source>
</evidence>
<comment type="caution">
    <text evidence="3">The sequence shown here is derived from an EMBL/GenBank/DDBJ whole genome shotgun (WGS) entry which is preliminary data.</text>
</comment>
<dbReference type="AlphaFoldDB" id="A0A9W8Y5W8"/>
<protein>
    <submittedName>
        <fullName evidence="3">Uncharacterized protein</fullName>
    </submittedName>
</protein>
<feature type="region of interest" description="Disordered" evidence="2">
    <location>
        <begin position="1"/>
        <end position="27"/>
    </location>
</feature>
<dbReference type="EMBL" id="JAPEUY010000010">
    <property type="protein sequence ID" value="KAJ4368928.1"/>
    <property type="molecule type" value="Genomic_DNA"/>
</dbReference>
<proteinExistence type="predicted"/>
<organism evidence="3 4">
    <name type="scientific">Neocucurbitaria cava</name>
    <dbReference type="NCBI Taxonomy" id="798079"/>
    <lineage>
        <taxon>Eukaryota</taxon>
        <taxon>Fungi</taxon>
        <taxon>Dikarya</taxon>
        <taxon>Ascomycota</taxon>
        <taxon>Pezizomycotina</taxon>
        <taxon>Dothideomycetes</taxon>
        <taxon>Pleosporomycetidae</taxon>
        <taxon>Pleosporales</taxon>
        <taxon>Pleosporineae</taxon>
        <taxon>Cucurbitariaceae</taxon>
        <taxon>Neocucurbitaria</taxon>
    </lineage>
</organism>
<reference evidence="3" key="1">
    <citation type="submission" date="2022-10" db="EMBL/GenBank/DDBJ databases">
        <title>Tapping the CABI collections for fungal endophytes: first genome assemblies for Collariella, Neodidymelliopsis, Ascochyta clinopodiicola, Didymella pomorum, Didymosphaeria variabile, Neocosmospora piperis and Neocucurbitaria cava.</title>
        <authorList>
            <person name="Hill R."/>
        </authorList>
    </citation>
    <scope>NUCLEOTIDE SEQUENCE</scope>
    <source>
        <strain evidence="3">IMI 356814</strain>
    </source>
</reference>
<evidence type="ECO:0000256" key="1">
    <source>
        <dbReference type="SAM" id="Coils"/>
    </source>
</evidence>
<feature type="coiled-coil region" evidence="1">
    <location>
        <begin position="194"/>
        <end position="228"/>
    </location>
</feature>
<dbReference type="Proteomes" id="UP001140560">
    <property type="component" value="Unassembled WGS sequence"/>
</dbReference>
<accession>A0A9W8Y5W8</accession>
<sequence length="235" mass="26189">MTAPAAVSSTASSSASSVRSVSTSVGSIKDELVKEDSQKCLRCEELATQSQLNQAMFQQCSEDLLAKEAENKELQDLKPGYEATILNLKKRNCELEDKLHAAECESMDLKPQQNVPTEAATTDSKQIHALELQLGVLATQLAKAKDTDAKREVLISKLKKQQQQVIDFYAEERQAYAEQNQAMLALWGANEDDRQHFEAKLQERESIIEELKKKLDEAEKRADSFANAGDEKVVE</sequence>
<keyword evidence="1" id="KW-0175">Coiled coil</keyword>
<name>A0A9W8Y5W8_9PLEO</name>
<keyword evidence="4" id="KW-1185">Reference proteome</keyword>
<evidence type="ECO:0000313" key="4">
    <source>
        <dbReference type="Proteomes" id="UP001140560"/>
    </source>
</evidence>